<dbReference type="PANTHER" id="PTHR42812">
    <property type="entry name" value="BETA-XYLOSIDASE"/>
    <property type="match status" value="1"/>
</dbReference>
<dbReference type="InterPro" id="IPR023296">
    <property type="entry name" value="Glyco_hydro_beta-prop_sf"/>
</dbReference>
<keyword evidence="2 9" id="KW-0378">Hydrolase</keyword>
<dbReference type="OrthoDB" id="9801455at2"/>
<name>A0A3M0G9A2_9ACTN</name>
<dbReference type="PANTHER" id="PTHR42812:SF5">
    <property type="entry name" value="ENDO-ARABINASE"/>
    <property type="match status" value="1"/>
</dbReference>
<evidence type="ECO:0000256" key="1">
    <source>
        <dbReference type="ARBA" id="ARBA00009865"/>
    </source>
</evidence>
<dbReference type="CDD" id="cd08999">
    <property type="entry name" value="GH43_ABN-like"/>
    <property type="match status" value="1"/>
</dbReference>
<evidence type="ECO:0000259" key="8">
    <source>
        <dbReference type="PROSITE" id="PS51175"/>
    </source>
</evidence>
<evidence type="ECO:0000256" key="5">
    <source>
        <dbReference type="PIRSR" id="PIRSR606710-2"/>
    </source>
</evidence>
<feature type="active site" description="Proton acceptor" evidence="4">
    <location>
        <position position="47"/>
    </location>
</feature>
<gene>
    <name evidence="9" type="ORF">EAX62_02525</name>
</gene>
<keyword evidence="3" id="KW-0326">Glycosidase</keyword>
<dbReference type="SUPFAM" id="SSF75005">
    <property type="entry name" value="Arabinanase/levansucrase/invertase"/>
    <property type="match status" value="1"/>
</dbReference>
<dbReference type="GO" id="GO:0005975">
    <property type="term" value="P:carbohydrate metabolic process"/>
    <property type="evidence" value="ECO:0007669"/>
    <property type="project" value="InterPro"/>
</dbReference>
<dbReference type="PROSITE" id="PS51175">
    <property type="entry name" value="CBM6"/>
    <property type="match status" value="1"/>
</dbReference>
<evidence type="ECO:0000313" key="10">
    <source>
        <dbReference type="Proteomes" id="UP000275256"/>
    </source>
</evidence>
<sequence length="612" mass="65903">MRASPALAVAIALALLLGISPPAAPDAHADATPAPPISPVIKENFPDPDVLQVGGTYHAYATNSDGVNVQHATSKNLRTWTERPDAMPTVGDWVGPCSVAPDGTEDFCVWAPEVTAVEGGYALYYTAHDRASDLQCIGLALAKRPEGPFVPVGEEALVCPTELGGAIDAATYVENGQLYLLWKADGNCCSLPTILFIQPLSNDGATLMGPPVEMIRNDQPWEGSVVEAPTLVRVNGTYHLFYSANDYYGGNYRTGWATSNSLAGPWKKAPAPFLSTDLFRGGVVGPGGQDVVVRRDGSTALVFHGWDPTFTRRAMYVRDLDFIDGVPVVDGASRRYEAEQGRVVNARVVADDTASASAKVGGMDARDSAVTVRIHATRSGSMTLGIRYSNGSRDEAGRRVESTDNLLVNGRRAGSVSFEHTTWGNWQVVEQRVKVKKGWNEITLTRGTWFAELDAVDVYRDLPRRLAAVAPTESDDIADGATRYEAEAGAVTNARIVDDASASGGRKVGGMDFADSSVTLRVWSEKGGRSTLGIRFANGSERGGYPLESSDRVSVNGRRADLVVFPHTRWGNWQRIEHTVQLARGWNTITMTRASFYTEIDAVDVRAGHGRG</sequence>
<organism evidence="9 10">
    <name type="scientific">Tessaracoccus antarcticus</name>
    <dbReference type="NCBI Taxonomy" id="2479848"/>
    <lineage>
        <taxon>Bacteria</taxon>
        <taxon>Bacillati</taxon>
        <taxon>Actinomycetota</taxon>
        <taxon>Actinomycetes</taxon>
        <taxon>Propionibacteriales</taxon>
        <taxon>Propionibacteriaceae</taxon>
        <taxon>Tessaracoccus</taxon>
    </lineage>
</organism>
<keyword evidence="10" id="KW-1185">Reference proteome</keyword>
<dbReference type="Proteomes" id="UP000275256">
    <property type="component" value="Unassembled WGS sequence"/>
</dbReference>
<evidence type="ECO:0000313" key="9">
    <source>
        <dbReference type="EMBL" id="RMB61534.1"/>
    </source>
</evidence>
<keyword evidence="7" id="KW-0732">Signal</keyword>
<dbReference type="Gene3D" id="2.115.10.20">
    <property type="entry name" value="Glycosyl hydrolase domain, family 43"/>
    <property type="match status" value="1"/>
</dbReference>
<dbReference type="InterPro" id="IPR051795">
    <property type="entry name" value="Glycosyl_Hydrlase_43"/>
</dbReference>
<dbReference type="InterPro" id="IPR006710">
    <property type="entry name" value="Glyco_hydro_43"/>
</dbReference>
<dbReference type="Gene3D" id="2.60.120.260">
    <property type="entry name" value="Galactose-binding domain-like"/>
    <property type="match status" value="2"/>
</dbReference>
<evidence type="ECO:0000256" key="2">
    <source>
        <dbReference type="ARBA" id="ARBA00022801"/>
    </source>
</evidence>
<dbReference type="SUPFAM" id="SSF49785">
    <property type="entry name" value="Galactose-binding domain-like"/>
    <property type="match status" value="2"/>
</dbReference>
<dbReference type="GO" id="GO:0030246">
    <property type="term" value="F:carbohydrate binding"/>
    <property type="evidence" value="ECO:0007669"/>
    <property type="project" value="InterPro"/>
</dbReference>
<evidence type="ECO:0000256" key="3">
    <source>
        <dbReference type="ARBA" id="ARBA00023295"/>
    </source>
</evidence>
<comment type="similarity">
    <text evidence="1">Belongs to the glycosyl hydrolase 43 family.</text>
</comment>
<evidence type="ECO:0000256" key="4">
    <source>
        <dbReference type="PIRSR" id="PIRSR606710-1"/>
    </source>
</evidence>
<dbReference type="InterPro" id="IPR005084">
    <property type="entry name" value="CBM6"/>
</dbReference>
<feature type="domain" description="CBM6" evidence="8">
    <location>
        <begin position="334"/>
        <end position="459"/>
    </location>
</feature>
<feature type="region of interest" description="Disordered" evidence="6">
    <location>
        <begin position="25"/>
        <end position="45"/>
    </location>
</feature>
<dbReference type="AlphaFoldDB" id="A0A3M0G9A2"/>
<feature type="active site" description="Proton donor" evidence="4">
    <location>
        <position position="227"/>
    </location>
</feature>
<feature type="signal peptide" evidence="7">
    <location>
        <begin position="1"/>
        <end position="24"/>
    </location>
</feature>
<feature type="chain" id="PRO_5038939100" evidence="7">
    <location>
        <begin position="25"/>
        <end position="612"/>
    </location>
</feature>
<reference evidence="9 10" key="1">
    <citation type="submission" date="2018-10" db="EMBL/GenBank/DDBJ databases">
        <title>Tessaracoccus antarcticuss sp. nov., isolated from sediment.</title>
        <authorList>
            <person name="Zhou L.Y."/>
            <person name="Du Z.J."/>
        </authorList>
    </citation>
    <scope>NUCLEOTIDE SEQUENCE [LARGE SCALE GENOMIC DNA]</scope>
    <source>
        <strain evidence="9 10">JDX10</strain>
    </source>
</reference>
<evidence type="ECO:0000256" key="7">
    <source>
        <dbReference type="SAM" id="SignalP"/>
    </source>
</evidence>
<protein>
    <submittedName>
        <fullName evidence="9">Glycosyl hydrolase</fullName>
    </submittedName>
</protein>
<dbReference type="InterPro" id="IPR008979">
    <property type="entry name" value="Galactose-bd-like_sf"/>
</dbReference>
<dbReference type="Pfam" id="PF04616">
    <property type="entry name" value="Glyco_hydro_43"/>
    <property type="match status" value="1"/>
</dbReference>
<feature type="site" description="Important for catalytic activity, responsible for pKa modulation of the active site Glu and correct orientation of both the proton donor and substrate" evidence="5">
    <location>
        <position position="168"/>
    </location>
</feature>
<accession>A0A3M0G9A2</accession>
<dbReference type="EMBL" id="REFW01000001">
    <property type="protein sequence ID" value="RMB61534.1"/>
    <property type="molecule type" value="Genomic_DNA"/>
</dbReference>
<dbReference type="GO" id="GO:0004553">
    <property type="term" value="F:hydrolase activity, hydrolyzing O-glycosyl compounds"/>
    <property type="evidence" value="ECO:0007669"/>
    <property type="project" value="InterPro"/>
</dbReference>
<dbReference type="RefSeq" id="WP_121900081.1">
    <property type="nucleotide sequence ID" value="NZ_REFW01000001.1"/>
</dbReference>
<proteinExistence type="inferred from homology"/>
<comment type="caution">
    <text evidence="9">The sequence shown here is derived from an EMBL/GenBank/DDBJ whole genome shotgun (WGS) entry which is preliminary data.</text>
</comment>
<evidence type="ECO:0000256" key="6">
    <source>
        <dbReference type="SAM" id="MobiDB-lite"/>
    </source>
</evidence>